<keyword evidence="2" id="KW-1185">Reference proteome</keyword>
<protein>
    <submittedName>
        <fullName evidence="1">Uncharacterized protein</fullName>
    </submittedName>
</protein>
<comment type="caution">
    <text evidence="1">The sequence shown here is derived from an EMBL/GenBank/DDBJ whole genome shotgun (WGS) entry which is preliminary data.</text>
</comment>
<dbReference type="AlphaFoldDB" id="A0AAW6RI11"/>
<dbReference type="EMBL" id="JARVII010000001">
    <property type="protein sequence ID" value="MDG9698251.1"/>
    <property type="molecule type" value="Genomic_DNA"/>
</dbReference>
<accession>A0AAW6RI11</accession>
<sequence>MKKSFQIKQLLRRVVICAEARRACPGSALSVEERQVWPWQ</sequence>
<reference evidence="1 2" key="1">
    <citation type="submission" date="2023-04" db="EMBL/GenBank/DDBJ databases">
        <title>Ottowia paracancer sp. nov., isolated from human stomach.</title>
        <authorList>
            <person name="Song Y."/>
        </authorList>
    </citation>
    <scope>NUCLEOTIDE SEQUENCE [LARGE SCALE GENOMIC DNA]</scope>
    <source>
        <strain evidence="1 2">10c7w1</strain>
    </source>
</reference>
<gene>
    <name evidence="1" type="ORF">QB898_00695</name>
</gene>
<evidence type="ECO:0000313" key="2">
    <source>
        <dbReference type="Proteomes" id="UP001237156"/>
    </source>
</evidence>
<dbReference type="Proteomes" id="UP001237156">
    <property type="component" value="Unassembled WGS sequence"/>
</dbReference>
<evidence type="ECO:0000313" key="1">
    <source>
        <dbReference type="EMBL" id="MDG9698251.1"/>
    </source>
</evidence>
<organism evidence="1 2">
    <name type="scientific">Ottowia cancrivicina</name>
    <dbReference type="NCBI Taxonomy" id="3040346"/>
    <lineage>
        <taxon>Bacteria</taxon>
        <taxon>Pseudomonadati</taxon>
        <taxon>Pseudomonadota</taxon>
        <taxon>Betaproteobacteria</taxon>
        <taxon>Burkholderiales</taxon>
        <taxon>Comamonadaceae</taxon>
        <taxon>Ottowia</taxon>
    </lineage>
</organism>
<name>A0AAW6RI11_9BURK</name>
<proteinExistence type="predicted"/>